<dbReference type="Gene3D" id="3.55.50.70">
    <property type="match status" value="1"/>
</dbReference>
<protein>
    <recommendedName>
        <fullName evidence="4">Toxin co-regulated pilus biosynthesis protein Q</fullName>
    </recommendedName>
</protein>
<dbReference type="Proteomes" id="UP001356170">
    <property type="component" value="Unassembled WGS sequence"/>
</dbReference>
<dbReference type="EMBL" id="JAZHBO010000002">
    <property type="protein sequence ID" value="MEF2155785.1"/>
    <property type="molecule type" value="Genomic_DNA"/>
</dbReference>
<proteinExistence type="predicted"/>
<sequence length="130" mass="13984">MYRFVLGGLLVLLLSACATLSERAVMSDWQPVANLPTEPRVAVATPDTLFLVTPLDGSLRHLLARWAYLEGVQVEYRLPVDWQLHTAAAAVKAPDLPSALSALQKSYASQGISLRLDKGLLIAESAGASQ</sequence>
<reference evidence="2 3" key="1">
    <citation type="submission" date="2024-01" db="EMBL/GenBank/DDBJ databases">
        <title>Novel species of the genus Luteimonas isolated from rivers.</title>
        <authorList>
            <person name="Lu H."/>
        </authorList>
    </citation>
    <scope>NUCLEOTIDE SEQUENCE [LARGE SCALE GENOMIC DNA]</scope>
    <source>
        <strain evidence="2 3">FXH3W</strain>
    </source>
</reference>
<name>A0ABU7UZ22_9GAMM</name>
<comment type="caution">
    <text evidence="2">The sequence shown here is derived from an EMBL/GenBank/DDBJ whole genome shotgun (WGS) entry which is preliminary data.</text>
</comment>
<accession>A0ABU7UZ22</accession>
<gene>
    <name evidence="2" type="ORF">V3390_05985</name>
</gene>
<keyword evidence="1" id="KW-0732">Signal</keyword>
<evidence type="ECO:0000313" key="2">
    <source>
        <dbReference type="EMBL" id="MEF2155785.1"/>
    </source>
</evidence>
<evidence type="ECO:0000256" key="1">
    <source>
        <dbReference type="SAM" id="SignalP"/>
    </source>
</evidence>
<feature type="chain" id="PRO_5047377548" description="Toxin co-regulated pilus biosynthesis protein Q" evidence="1">
    <location>
        <begin position="21"/>
        <end position="130"/>
    </location>
</feature>
<keyword evidence="3" id="KW-1185">Reference proteome</keyword>
<evidence type="ECO:0008006" key="4">
    <source>
        <dbReference type="Google" id="ProtNLM"/>
    </source>
</evidence>
<organism evidence="2 3">
    <name type="scientific">Aquilutibacter rugosus</name>
    <dbReference type="NCBI Taxonomy" id="3115820"/>
    <lineage>
        <taxon>Bacteria</taxon>
        <taxon>Pseudomonadati</taxon>
        <taxon>Pseudomonadota</taxon>
        <taxon>Gammaproteobacteria</taxon>
        <taxon>Lysobacterales</taxon>
        <taxon>Lysobacteraceae</taxon>
        <taxon>Aquilutibacter</taxon>
    </lineage>
</organism>
<feature type="signal peptide" evidence="1">
    <location>
        <begin position="1"/>
        <end position="20"/>
    </location>
</feature>
<dbReference type="RefSeq" id="WP_331703775.1">
    <property type="nucleotide sequence ID" value="NZ_JAZHBO010000002.1"/>
</dbReference>
<dbReference type="PROSITE" id="PS51257">
    <property type="entry name" value="PROKAR_LIPOPROTEIN"/>
    <property type="match status" value="1"/>
</dbReference>
<evidence type="ECO:0000313" key="3">
    <source>
        <dbReference type="Proteomes" id="UP001356170"/>
    </source>
</evidence>